<gene>
    <name evidence="2" type="ORF">DPMN_189168</name>
</gene>
<protein>
    <submittedName>
        <fullName evidence="2">Uncharacterized protein</fullName>
    </submittedName>
</protein>
<reference evidence="2" key="1">
    <citation type="journal article" date="2019" name="bioRxiv">
        <title>The Genome of the Zebra Mussel, Dreissena polymorpha: A Resource for Invasive Species Research.</title>
        <authorList>
            <person name="McCartney M.A."/>
            <person name="Auch B."/>
            <person name="Kono T."/>
            <person name="Mallez S."/>
            <person name="Zhang Y."/>
            <person name="Obille A."/>
            <person name="Becker A."/>
            <person name="Abrahante J.E."/>
            <person name="Garbe J."/>
            <person name="Badalamenti J.P."/>
            <person name="Herman A."/>
            <person name="Mangelson H."/>
            <person name="Liachko I."/>
            <person name="Sullivan S."/>
            <person name="Sone E.D."/>
            <person name="Koren S."/>
            <person name="Silverstein K.A.T."/>
            <person name="Beckman K.B."/>
            <person name="Gohl D.M."/>
        </authorList>
    </citation>
    <scope>NUCLEOTIDE SEQUENCE</scope>
    <source>
        <strain evidence="2">Duluth1</strain>
        <tissue evidence="2">Whole animal</tissue>
    </source>
</reference>
<evidence type="ECO:0000313" key="3">
    <source>
        <dbReference type="Proteomes" id="UP000828390"/>
    </source>
</evidence>
<sequence length="74" mass="8214">MPLSCSSSDTRAAKGPQSSQKVRQPSTLMFSSRSISTIMLACRRSCLWSSMSMQMKRCTWSRAKCSGLDSTRTI</sequence>
<name>A0A9D4IC25_DREPO</name>
<proteinExistence type="predicted"/>
<organism evidence="2 3">
    <name type="scientific">Dreissena polymorpha</name>
    <name type="common">Zebra mussel</name>
    <name type="synonym">Mytilus polymorpha</name>
    <dbReference type="NCBI Taxonomy" id="45954"/>
    <lineage>
        <taxon>Eukaryota</taxon>
        <taxon>Metazoa</taxon>
        <taxon>Spiralia</taxon>
        <taxon>Lophotrochozoa</taxon>
        <taxon>Mollusca</taxon>
        <taxon>Bivalvia</taxon>
        <taxon>Autobranchia</taxon>
        <taxon>Heteroconchia</taxon>
        <taxon>Euheterodonta</taxon>
        <taxon>Imparidentia</taxon>
        <taxon>Neoheterodontei</taxon>
        <taxon>Myida</taxon>
        <taxon>Dreissenoidea</taxon>
        <taxon>Dreissenidae</taxon>
        <taxon>Dreissena</taxon>
    </lineage>
</organism>
<evidence type="ECO:0000256" key="1">
    <source>
        <dbReference type="SAM" id="MobiDB-lite"/>
    </source>
</evidence>
<dbReference type="Proteomes" id="UP000828390">
    <property type="component" value="Unassembled WGS sequence"/>
</dbReference>
<evidence type="ECO:0000313" key="2">
    <source>
        <dbReference type="EMBL" id="KAH3754493.1"/>
    </source>
</evidence>
<accession>A0A9D4IC25</accession>
<comment type="caution">
    <text evidence="2">The sequence shown here is derived from an EMBL/GenBank/DDBJ whole genome shotgun (WGS) entry which is preliminary data.</text>
</comment>
<dbReference type="EMBL" id="JAIWYP010000010">
    <property type="protein sequence ID" value="KAH3754493.1"/>
    <property type="molecule type" value="Genomic_DNA"/>
</dbReference>
<dbReference type="AlphaFoldDB" id="A0A9D4IC25"/>
<keyword evidence="3" id="KW-1185">Reference proteome</keyword>
<feature type="region of interest" description="Disordered" evidence="1">
    <location>
        <begin position="1"/>
        <end position="26"/>
    </location>
</feature>
<reference evidence="2" key="2">
    <citation type="submission" date="2020-11" db="EMBL/GenBank/DDBJ databases">
        <authorList>
            <person name="McCartney M.A."/>
            <person name="Auch B."/>
            <person name="Kono T."/>
            <person name="Mallez S."/>
            <person name="Becker A."/>
            <person name="Gohl D.M."/>
            <person name="Silverstein K.A.T."/>
            <person name="Koren S."/>
            <person name="Bechman K.B."/>
            <person name="Herman A."/>
            <person name="Abrahante J.E."/>
            <person name="Garbe J."/>
        </authorList>
    </citation>
    <scope>NUCLEOTIDE SEQUENCE</scope>
    <source>
        <strain evidence="2">Duluth1</strain>
        <tissue evidence="2">Whole animal</tissue>
    </source>
</reference>